<dbReference type="KEGG" id="amyt:AMYT_0802"/>
<reference evidence="3 4" key="1">
    <citation type="submission" date="2017-09" db="EMBL/GenBank/DDBJ databases">
        <title>Genomics of the genus Arcobacter.</title>
        <authorList>
            <person name="Perez-Cataluna A."/>
            <person name="Figueras M.J."/>
            <person name="Salas-Masso N."/>
        </authorList>
    </citation>
    <scope>NUCLEOTIDE SEQUENCE [LARGE SCALE GENOMIC DNA]</scope>
    <source>
        <strain evidence="3 4">CECT 7386</strain>
    </source>
</reference>
<dbReference type="Pfam" id="PF00583">
    <property type="entry name" value="Acetyltransf_1"/>
    <property type="match status" value="1"/>
</dbReference>
<dbReference type="EMBL" id="NXID01000016">
    <property type="protein sequence ID" value="RXK16031.1"/>
    <property type="molecule type" value="Genomic_DNA"/>
</dbReference>
<dbReference type="AlphaFoldDB" id="A0AAX2AKA3"/>
<dbReference type="Proteomes" id="UP000290092">
    <property type="component" value="Unassembled WGS sequence"/>
</dbReference>
<dbReference type="InterPro" id="IPR000182">
    <property type="entry name" value="GNAT_dom"/>
</dbReference>
<dbReference type="InterPro" id="IPR016181">
    <property type="entry name" value="Acyl_CoA_acyltransferase"/>
</dbReference>
<sequence length="252" mass="29248">MQYLILDENNIENEHICCGFSDKKCSEGYKAKKTWLKLQFKNNFIFQKLDKRAKVFMETIPLKDAWVPLENSNYLFIGCFWVSGKYKNQGHGKKLLQEAIKRAKKDSFDGLVTIVGKKKFHFMSDTKWLLKNGFEVVEETTDGFVILGLKINKKPFNIKIKECVKNREITKKGVVVYYSNRCVYSEVYILTSLKEVCKKNNIPLEINKLDTLQKAQNSPTLATIFSLFYNAEFITTDISVCLESKFTKLLKL</sequence>
<gene>
    <name evidence="3" type="ORF">CP985_05505</name>
</gene>
<proteinExistence type="predicted"/>
<evidence type="ECO:0000259" key="1">
    <source>
        <dbReference type="Pfam" id="PF00583"/>
    </source>
</evidence>
<dbReference type="Pfam" id="PF14268">
    <property type="entry name" value="YoaP"/>
    <property type="match status" value="1"/>
</dbReference>
<comment type="caution">
    <text evidence="3">The sequence shown here is derived from an EMBL/GenBank/DDBJ whole genome shotgun (WGS) entry which is preliminary data.</text>
</comment>
<keyword evidence="4" id="KW-1185">Reference proteome</keyword>
<evidence type="ECO:0000313" key="3">
    <source>
        <dbReference type="EMBL" id="RXK16031.1"/>
    </source>
</evidence>
<accession>A0AAX2AKA3</accession>
<evidence type="ECO:0000259" key="2">
    <source>
        <dbReference type="Pfam" id="PF14268"/>
    </source>
</evidence>
<dbReference type="SUPFAM" id="SSF55729">
    <property type="entry name" value="Acyl-CoA N-acyltransferases (Nat)"/>
    <property type="match status" value="1"/>
</dbReference>
<dbReference type="GO" id="GO:0016747">
    <property type="term" value="F:acyltransferase activity, transferring groups other than amino-acyl groups"/>
    <property type="evidence" value="ECO:0007669"/>
    <property type="project" value="InterPro"/>
</dbReference>
<evidence type="ECO:0000313" key="4">
    <source>
        <dbReference type="Proteomes" id="UP000290092"/>
    </source>
</evidence>
<organism evidence="3 4">
    <name type="scientific">Malaciobacter mytili LMG 24559</name>
    <dbReference type="NCBI Taxonomy" id="1032238"/>
    <lineage>
        <taxon>Bacteria</taxon>
        <taxon>Pseudomonadati</taxon>
        <taxon>Campylobacterota</taxon>
        <taxon>Epsilonproteobacteria</taxon>
        <taxon>Campylobacterales</taxon>
        <taxon>Arcobacteraceae</taxon>
        <taxon>Malaciobacter</taxon>
    </lineage>
</organism>
<feature type="domain" description="YoaP-like" evidence="2">
    <location>
        <begin position="203"/>
        <end position="248"/>
    </location>
</feature>
<dbReference type="CDD" id="cd04301">
    <property type="entry name" value="NAT_SF"/>
    <property type="match status" value="1"/>
</dbReference>
<feature type="domain" description="N-acetyltransferase" evidence="1">
    <location>
        <begin position="57"/>
        <end position="108"/>
    </location>
</feature>
<dbReference type="InterPro" id="IPR025685">
    <property type="entry name" value="YoaP-like_dom"/>
</dbReference>
<name>A0AAX2AKA3_9BACT</name>
<protein>
    <submittedName>
        <fullName evidence="3">GNAT family N-acetyltransferase</fullName>
    </submittedName>
</protein>
<dbReference type="RefSeq" id="WP_114841268.1">
    <property type="nucleotide sequence ID" value="NZ_CP031219.1"/>
</dbReference>
<dbReference type="Gene3D" id="3.40.630.30">
    <property type="match status" value="1"/>
</dbReference>